<evidence type="ECO:0000313" key="3">
    <source>
        <dbReference type="Proteomes" id="UP000265520"/>
    </source>
</evidence>
<dbReference type="EMBL" id="LXQA010578717">
    <property type="protein sequence ID" value="MCI60279.1"/>
    <property type="molecule type" value="Genomic_DNA"/>
</dbReference>
<organism evidence="2 3">
    <name type="scientific">Trifolium medium</name>
    <dbReference type="NCBI Taxonomy" id="97028"/>
    <lineage>
        <taxon>Eukaryota</taxon>
        <taxon>Viridiplantae</taxon>
        <taxon>Streptophyta</taxon>
        <taxon>Embryophyta</taxon>
        <taxon>Tracheophyta</taxon>
        <taxon>Spermatophyta</taxon>
        <taxon>Magnoliopsida</taxon>
        <taxon>eudicotyledons</taxon>
        <taxon>Gunneridae</taxon>
        <taxon>Pentapetalae</taxon>
        <taxon>rosids</taxon>
        <taxon>fabids</taxon>
        <taxon>Fabales</taxon>
        <taxon>Fabaceae</taxon>
        <taxon>Papilionoideae</taxon>
        <taxon>50 kb inversion clade</taxon>
        <taxon>NPAAA clade</taxon>
        <taxon>Hologalegina</taxon>
        <taxon>IRL clade</taxon>
        <taxon>Trifolieae</taxon>
        <taxon>Trifolium</taxon>
    </lineage>
</organism>
<dbReference type="Proteomes" id="UP000265520">
    <property type="component" value="Unassembled WGS sequence"/>
</dbReference>
<evidence type="ECO:0000256" key="1">
    <source>
        <dbReference type="SAM" id="MobiDB-lite"/>
    </source>
</evidence>
<accession>A0A392TGI8</accession>
<feature type="region of interest" description="Disordered" evidence="1">
    <location>
        <begin position="1"/>
        <end position="23"/>
    </location>
</feature>
<feature type="non-terminal residue" evidence="2">
    <location>
        <position position="89"/>
    </location>
</feature>
<protein>
    <submittedName>
        <fullName evidence="2">Uncharacterized protein</fullName>
    </submittedName>
</protein>
<proteinExistence type="predicted"/>
<dbReference type="AlphaFoldDB" id="A0A392TGI8"/>
<name>A0A392TGI8_9FABA</name>
<reference evidence="2 3" key="1">
    <citation type="journal article" date="2018" name="Front. Plant Sci.">
        <title>Red Clover (Trifolium pratense) and Zigzag Clover (T. medium) - A Picture of Genomic Similarities and Differences.</title>
        <authorList>
            <person name="Dluhosova J."/>
            <person name="Istvanek J."/>
            <person name="Nedelnik J."/>
            <person name="Repkova J."/>
        </authorList>
    </citation>
    <scope>NUCLEOTIDE SEQUENCE [LARGE SCALE GENOMIC DNA]</scope>
    <source>
        <strain evidence="3">cv. 10/8</strain>
        <tissue evidence="2">Leaf</tissue>
    </source>
</reference>
<feature type="non-terminal residue" evidence="2">
    <location>
        <position position="1"/>
    </location>
</feature>
<evidence type="ECO:0000313" key="2">
    <source>
        <dbReference type="EMBL" id="MCI60279.1"/>
    </source>
</evidence>
<keyword evidence="3" id="KW-1185">Reference proteome</keyword>
<comment type="caution">
    <text evidence="2">The sequence shown here is derived from an EMBL/GenBank/DDBJ whole genome shotgun (WGS) entry which is preliminary data.</text>
</comment>
<sequence>DSSALASHYHGRGGRNGGRSDQRSRCNYCLRYDHIEANCRTMPREQNRPPRVVAASQPTTTKDITISVADYNEFLQFKAANQPSSSAAV</sequence>